<organism evidence="1 2">
    <name type="scientific">Faecalibacillus intestinalis</name>
    <dbReference type="NCBI Taxonomy" id="1982626"/>
    <lineage>
        <taxon>Bacteria</taxon>
        <taxon>Bacillati</taxon>
        <taxon>Bacillota</taxon>
        <taxon>Erysipelotrichia</taxon>
        <taxon>Erysipelotrichales</taxon>
        <taxon>Coprobacillaceae</taxon>
        <taxon>Faecalibacillus</taxon>
    </lineage>
</organism>
<dbReference type="Pfam" id="PF19591">
    <property type="entry name" value="DUF6096"/>
    <property type="match status" value="1"/>
</dbReference>
<dbReference type="RefSeq" id="WP_117575843.1">
    <property type="nucleotide sequence ID" value="NZ_JAJDKX010000001.1"/>
</dbReference>
<dbReference type="AlphaFoldDB" id="A0AAP2UFJ7"/>
<reference evidence="1" key="1">
    <citation type="submission" date="2022-06" db="EMBL/GenBank/DDBJ databases">
        <title>Isolation of gut microbiota from human fecal samples.</title>
        <authorList>
            <person name="Pamer E.G."/>
            <person name="Barat B."/>
            <person name="Waligurski E."/>
            <person name="Medina S."/>
            <person name="Paddock L."/>
            <person name="Mostad J."/>
        </authorList>
    </citation>
    <scope>NUCLEOTIDE SEQUENCE</scope>
    <source>
        <strain evidence="1">DFI.6.24</strain>
    </source>
</reference>
<evidence type="ECO:0000313" key="1">
    <source>
        <dbReference type="EMBL" id="MCQ5060715.1"/>
    </source>
</evidence>
<dbReference type="Proteomes" id="UP001204814">
    <property type="component" value="Unassembled WGS sequence"/>
</dbReference>
<proteinExistence type="predicted"/>
<protein>
    <submittedName>
        <fullName evidence="1">DUF6096 family protein</fullName>
    </submittedName>
</protein>
<name>A0AAP2UFJ7_9FIRM</name>
<comment type="caution">
    <text evidence="1">The sequence shown here is derived from an EMBL/GenBank/DDBJ whole genome shotgun (WGS) entry which is preliminary data.</text>
</comment>
<sequence length="143" mass="16151">MGVLSGETEEVQAEVVEAPKRKPFTIWEVDGKEYRLKLTTSEIVSLESKLRVNLLTIISSADDGSLPPLKVMLLITHGAMKKFQHGIKEDDVIELFDKYCEEGGTQMTFMTDVFLPIYQVSGFFSQAQAETMDKRLVEAKEQM</sequence>
<evidence type="ECO:0000313" key="2">
    <source>
        <dbReference type="Proteomes" id="UP001204814"/>
    </source>
</evidence>
<dbReference type="EMBL" id="JANGBO010000001">
    <property type="protein sequence ID" value="MCQ5060715.1"/>
    <property type="molecule type" value="Genomic_DNA"/>
</dbReference>
<gene>
    <name evidence="1" type="ORF">NE542_02535</name>
</gene>
<dbReference type="InterPro" id="IPR046078">
    <property type="entry name" value="DUF6096"/>
</dbReference>
<accession>A0AAP2UFJ7</accession>